<keyword evidence="5" id="KW-0325">Glycoprotein</keyword>
<evidence type="ECO:0000256" key="3">
    <source>
        <dbReference type="ARBA" id="ARBA00022525"/>
    </source>
</evidence>
<evidence type="ECO:0000313" key="8">
    <source>
        <dbReference type="Proteomes" id="UP000834106"/>
    </source>
</evidence>
<evidence type="ECO:0000313" key="7">
    <source>
        <dbReference type="EMBL" id="CAI9767219.1"/>
    </source>
</evidence>
<reference evidence="7" key="1">
    <citation type="submission" date="2023-05" db="EMBL/GenBank/DDBJ databases">
        <authorList>
            <person name="Huff M."/>
        </authorList>
    </citation>
    <scope>NUCLEOTIDE SEQUENCE</scope>
</reference>
<gene>
    <name evidence="7" type="ORF">FPE_LOCUS14649</name>
</gene>
<dbReference type="GO" id="GO:0005576">
    <property type="term" value="C:extracellular region"/>
    <property type="evidence" value="ECO:0007669"/>
    <property type="project" value="UniProtKB-SubCell"/>
</dbReference>
<feature type="domain" description="DUF642" evidence="6">
    <location>
        <begin position="8"/>
        <end position="128"/>
    </location>
</feature>
<evidence type="ECO:0000256" key="4">
    <source>
        <dbReference type="ARBA" id="ARBA00022729"/>
    </source>
</evidence>
<dbReference type="Gene3D" id="2.60.120.260">
    <property type="entry name" value="Galactose-binding domain-like"/>
    <property type="match status" value="1"/>
</dbReference>
<protein>
    <recommendedName>
        <fullName evidence="6">DUF642 domain-containing protein</fullName>
    </recommendedName>
</protein>
<dbReference type="EMBL" id="OU503044">
    <property type="protein sequence ID" value="CAI9767219.1"/>
    <property type="molecule type" value="Genomic_DNA"/>
</dbReference>
<name>A0AAD1ZD08_9LAMI</name>
<proteinExistence type="predicted"/>
<evidence type="ECO:0000256" key="1">
    <source>
        <dbReference type="ARBA" id="ARBA00004196"/>
    </source>
</evidence>
<dbReference type="InterPro" id="IPR006946">
    <property type="entry name" value="DGR2-like_dom"/>
</dbReference>
<dbReference type="Pfam" id="PF04862">
    <property type="entry name" value="DUF642"/>
    <property type="match status" value="1"/>
</dbReference>
<keyword evidence="4" id="KW-0732">Signal</keyword>
<dbReference type="AlphaFoldDB" id="A0AAD1ZD08"/>
<dbReference type="PANTHER" id="PTHR31265:SF61">
    <property type="entry name" value="PROTEIN DUF642 L-GALACTONO-1,4-LACTONE-RESPONSIVE GENE 1"/>
    <property type="match status" value="1"/>
</dbReference>
<keyword evidence="8" id="KW-1185">Reference proteome</keyword>
<sequence>MIESLKAVKYIDSDHFMVPEGKQAVELMAGGESALAQVVKTLPGKTYDLFFSIGDSKNSCERSMMVEALAGKIIGQFPYESKGNGGFKRTKLRFVTVSSHMRIRFLNTFYHIKIDGSLCGPVIDDVRLVSVCNSRRD</sequence>
<accession>A0AAD1ZD08</accession>
<keyword evidence="3" id="KW-0964">Secreted</keyword>
<evidence type="ECO:0000256" key="2">
    <source>
        <dbReference type="ARBA" id="ARBA00004613"/>
    </source>
</evidence>
<dbReference type="InterPro" id="IPR052437">
    <property type="entry name" value="Pectin_Meth_Modulator"/>
</dbReference>
<comment type="subcellular location">
    <subcellularLocation>
        <location evidence="1">Cell envelope</location>
    </subcellularLocation>
    <subcellularLocation>
        <location evidence="2">Secreted</location>
    </subcellularLocation>
</comment>
<dbReference type="Proteomes" id="UP000834106">
    <property type="component" value="Chromosome 9"/>
</dbReference>
<dbReference type="PANTHER" id="PTHR31265">
    <property type="entry name" value="OS02G0527500 PROTEIN-RELATED"/>
    <property type="match status" value="1"/>
</dbReference>
<evidence type="ECO:0000259" key="6">
    <source>
        <dbReference type="Pfam" id="PF04862"/>
    </source>
</evidence>
<evidence type="ECO:0000256" key="5">
    <source>
        <dbReference type="ARBA" id="ARBA00023180"/>
    </source>
</evidence>
<organism evidence="7 8">
    <name type="scientific">Fraxinus pennsylvanica</name>
    <dbReference type="NCBI Taxonomy" id="56036"/>
    <lineage>
        <taxon>Eukaryota</taxon>
        <taxon>Viridiplantae</taxon>
        <taxon>Streptophyta</taxon>
        <taxon>Embryophyta</taxon>
        <taxon>Tracheophyta</taxon>
        <taxon>Spermatophyta</taxon>
        <taxon>Magnoliopsida</taxon>
        <taxon>eudicotyledons</taxon>
        <taxon>Gunneridae</taxon>
        <taxon>Pentapetalae</taxon>
        <taxon>asterids</taxon>
        <taxon>lamiids</taxon>
        <taxon>Lamiales</taxon>
        <taxon>Oleaceae</taxon>
        <taxon>Oleeae</taxon>
        <taxon>Fraxinus</taxon>
    </lineage>
</organism>